<dbReference type="PATRIC" id="fig|1409788.3.peg.1244"/>
<feature type="transmembrane region" description="Helical" evidence="9">
    <location>
        <begin position="340"/>
        <end position="360"/>
    </location>
</feature>
<dbReference type="Pfam" id="PF06379">
    <property type="entry name" value="RhaT"/>
    <property type="match status" value="1"/>
</dbReference>
<dbReference type="GO" id="GO:0015153">
    <property type="term" value="F:rhamnose transmembrane transporter activity"/>
    <property type="evidence" value="ECO:0007669"/>
    <property type="project" value="InterPro"/>
</dbReference>
<evidence type="ECO:0000256" key="6">
    <source>
        <dbReference type="ARBA" id="ARBA00022847"/>
    </source>
</evidence>
<gene>
    <name evidence="10" type="ORF">NC99_12250</name>
</gene>
<accession>A0A0L8VBW4</accession>
<name>A0A0L8VBW4_9BACT</name>
<keyword evidence="2" id="KW-1003">Cell membrane</keyword>
<keyword evidence="7 9" id="KW-1133">Transmembrane helix</keyword>
<dbReference type="Proteomes" id="UP000036958">
    <property type="component" value="Unassembled WGS sequence"/>
</dbReference>
<keyword evidence="1" id="KW-0813">Transport</keyword>
<keyword evidence="5 9" id="KW-0812">Transmembrane</keyword>
<feature type="transmembrane region" description="Helical" evidence="9">
    <location>
        <begin position="188"/>
        <end position="206"/>
    </location>
</feature>
<evidence type="ECO:0000256" key="8">
    <source>
        <dbReference type="ARBA" id="ARBA00023136"/>
    </source>
</evidence>
<evidence type="ECO:0000313" key="10">
    <source>
        <dbReference type="EMBL" id="KOH45980.1"/>
    </source>
</evidence>
<evidence type="ECO:0000256" key="9">
    <source>
        <dbReference type="SAM" id="Phobius"/>
    </source>
</evidence>
<feature type="transmembrane region" description="Helical" evidence="9">
    <location>
        <begin position="239"/>
        <end position="260"/>
    </location>
</feature>
<dbReference type="GO" id="GO:0016020">
    <property type="term" value="C:membrane"/>
    <property type="evidence" value="ECO:0007669"/>
    <property type="project" value="InterPro"/>
</dbReference>
<evidence type="ECO:0000256" key="2">
    <source>
        <dbReference type="ARBA" id="ARBA00022475"/>
    </source>
</evidence>
<dbReference type="STRING" id="1409788.NC99_12250"/>
<proteinExistence type="predicted"/>
<keyword evidence="3" id="KW-0997">Cell inner membrane</keyword>
<sequence>MQAILGILFHSLGGASSGSWYMPYNLVKKWRWEVYWIVGGLFSWLIMPFIAVLITTPGWQGIISAADPSVVRTTYILGVLWGIGGLTYGLGIRYLGMSLGNSVLLGITSLVGSLGLPILRDIGSLSEVLPAGESLSDMLATPSGRVVLFGIFVLMIGIVLCGKAGLMKDKGLLGHKEGVNTEFKLTKGLIIAGISGVLSAFFSFGIDAGKQMGEAVREIAVTNHFPFVSDGTYLFENNIIFLVILWGGLTTNLVWSLALILKNKTGGDFVDASSPLLKNYLFCALAGTTWFLQFFFYGMGETKIGNGASSWILHMSTIILTANFWGFYRKEWAGVSSKTRSTIFLGIGLILLSIIIMGIAKSDFLN</sequence>
<feature type="transmembrane region" description="Helical" evidence="9">
    <location>
        <begin position="146"/>
        <end position="167"/>
    </location>
</feature>
<dbReference type="OrthoDB" id="9790043at2"/>
<evidence type="ECO:0000256" key="4">
    <source>
        <dbReference type="ARBA" id="ARBA00022597"/>
    </source>
</evidence>
<protein>
    <submittedName>
        <fullName evidence="10">Sugar:proton symporter</fullName>
    </submittedName>
</protein>
<dbReference type="EMBL" id="LGIA01000057">
    <property type="protein sequence ID" value="KOH45980.1"/>
    <property type="molecule type" value="Genomic_DNA"/>
</dbReference>
<dbReference type="InterPro" id="IPR004673">
    <property type="entry name" value="L-rhamnose-proton_sym_RhaT"/>
</dbReference>
<keyword evidence="4" id="KW-0762">Sugar transport</keyword>
<evidence type="ECO:0000256" key="3">
    <source>
        <dbReference type="ARBA" id="ARBA00022519"/>
    </source>
</evidence>
<feature type="transmembrane region" description="Helical" evidence="9">
    <location>
        <begin position="311"/>
        <end position="328"/>
    </location>
</feature>
<evidence type="ECO:0000256" key="5">
    <source>
        <dbReference type="ARBA" id="ARBA00022692"/>
    </source>
</evidence>
<keyword evidence="8 9" id="KW-0472">Membrane</keyword>
<feature type="transmembrane region" description="Helical" evidence="9">
    <location>
        <begin position="280"/>
        <end position="299"/>
    </location>
</feature>
<dbReference type="AlphaFoldDB" id="A0A0L8VBW4"/>
<dbReference type="GO" id="GO:0015293">
    <property type="term" value="F:symporter activity"/>
    <property type="evidence" value="ECO:0007669"/>
    <property type="project" value="UniProtKB-KW"/>
</dbReference>
<comment type="caution">
    <text evidence="10">The sequence shown here is derived from an EMBL/GenBank/DDBJ whole genome shotgun (WGS) entry which is preliminary data.</text>
</comment>
<keyword evidence="6" id="KW-0769">Symport</keyword>
<feature type="transmembrane region" description="Helical" evidence="9">
    <location>
        <begin position="75"/>
        <end position="95"/>
    </location>
</feature>
<keyword evidence="11" id="KW-1185">Reference proteome</keyword>
<feature type="transmembrane region" description="Helical" evidence="9">
    <location>
        <begin position="34"/>
        <end position="54"/>
    </location>
</feature>
<organism evidence="10 11">
    <name type="scientific">Sunxiuqinia dokdonensis</name>
    <dbReference type="NCBI Taxonomy" id="1409788"/>
    <lineage>
        <taxon>Bacteria</taxon>
        <taxon>Pseudomonadati</taxon>
        <taxon>Bacteroidota</taxon>
        <taxon>Bacteroidia</taxon>
        <taxon>Marinilabiliales</taxon>
        <taxon>Prolixibacteraceae</taxon>
        <taxon>Sunxiuqinia</taxon>
    </lineage>
</organism>
<evidence type="ECO:0000256" key="1">
    <source>
        <dbReference type="ARBA" id="ARBA00022448"/>
    </source>
</evidence>
<reference evidence="11" key="1">
    <citation type="submission" date="2015-07" db="EMBL/GenBank/DDBJ databases">
        <title>Genome sequencing of Sunxiuqinia dokdonensis strain SK.</title>
        <authorList>
            <person name="Ahn S."/>
            <person name="Kim B.-C."/>
        </authorList>
    </citation>
    <scope>NUCLEOTIDE SEQUENCE [LARGE SCALE GENOMIC DNA]</scope>
    <source>
        <strain evidence="11">SK</strain>
    </source>
</reference>
<evidence type="ECO:0000313" key="11">
    <source>
        <dbReference type="Proteomes" id="UP000036958"/>
    </source>
</evidence>
<dbReference type="RefSeq" id="WP_053180684.1">
    <property type="nucleotide sequence ID" value="NZ_LGIA01000057.1"/>
</dbReference>
<evidence type="ECO:0000256" key="7">
    <source>
        <dbReference type="ARBA" id="ARBA00022989"/>
    </source>
</evidence>